<feature type="compositionally biased region" description="Basic and acidic residues" evidence="1">
    <location>
        <begin position="477"/>
        <end position="506"/>
    </location>
</feature>
<feature type="region of interest" description="Disordered" evidence="1">
    <location>
        <begin position="295"/>
        <end position="315"/>
    </location>
</feature>
<organism evidence="2 3">
    <name type="scientific">Alternaria panax</name>
    <dbReference type="NCBI Taxonomy" id="48097"/>
    <lineage>
        <taxon>Eukaryota</taxon>
        <taxon>Fungi</taxon>
        <taxon>Dikarya</taxon>
        <taxon>Ascomycota</taxon>
        <taxon>Pezizomycotina</taxon>
        <taxon>Dothideomycetes</taxon>
        <taxon>Pleosporomycetidae</taxon>
        <taxon>Pleosporales</taxon>
        <taxon>Pleosporineae</taxon>
        <taxon>Pleosporaceae</taxon>
        <taxon>Alternaria</taxon>
        <taxon>Alternaria sect. Panax</taxon>
    </lineage>
</organism>
<accession>A0AAD4FI89</accession>
<dbReference type="AlphaFoldDB" id="A0AAD4FI89"/>
<dbReference type="Proteomes" id="UP001199106">
    <property type="component" value="Unassembled WGS sequence"/>
</dbReference>
<comment type="caution">
    <text evidence="2">The sequence shown here is derived from an EMBL/GenBank/DDBJ whole genome shotgun (WGS) entry which is preliminary data.</text>
</comment>
<feature type="compositionally biased region" description="Basic and acidic residues" evidence="1">
    <location>
        <begin position="295"/>
        <end position="309"/>
    </location>
</feature>
<dbReference type="EMBL" id="JAANER010000004">
    <property type="protein sequence ID" value="KAG9190538.1"/>
    <property type="molecule type" value="Genomic_DNA"/>
</dbReference>
<keyword evidence="3" id="KW-1185">Reference proteome</keyword>
<evidence type="ECO:0000256" key="1">
    <source>
        <dbReference type="SAM" id="MobiDB-lite"/>
    </source>
</evidence>
<evidence type="ECO:0000313" key="3">
    <source>
        <dbReference type="Proteomes" id="UP001199106"/>
    </source>
</evidence>
<sequence length="520" mass="58832">MATPLPLIPWSKTSILTCRLHLDSSRIAQHAALDLFVLGFAEQAYVLLETVHEYGLDTKTKDYYGLTTSRQLTGAWGASDSFPSWANEAGDTDWDYVSTTGLPKHLATKAGEHTLSKEDVEFACERLNAKPDATYRSPEETMTLGAVAQVASLAGEEQLATSLIGKNMKELYQYLLDNWNNPDMSGDETREWLEHRQGLQHYDGMWETLREVDLGEVFGVRMSDVEAYVEEGCALFIQRSTKGPMRPYRSQTMAELVQMIDKNICAERAEDDEDEIHTVLNSSASEGQIAALEERLSSSRAEDNPDDPRVALPNEKLPGDYKDFLRASNGIDEDLFFRAEDVTADGRWMVDLNYTLFPTEGNEYLTYGAERDFDEIELGDYTCITIGTGDHEGNVTLIPPTSVRPVIGRFEKAYAEASEANKKVYERAALDIYGGIEELRKLEWLCIEFQHSAYEQRIWGGLRPFLEEYAKIGVDERTEAERRQSRYEKKKEENKAKKRKREDGRSVDGVGNEAKSVRRA</sequence>
<protein>
    <recommendedName>
        <fullName evidence="4">Knr4/Smi1-like domain-containing protein</fullName>
    </recommendedName>
</protein>
<feature type="region of interest" description="Disordered" evidence="1">
    <location>
        <begin position="477"/>
        <end position="520"/>
    </location>
</feature>
<reference evidence="2" key="1">
    <citation type="submission" date="2021-07" db="EMBL/GenBank/DDBJ databases">
        <title>Genome Resource of American Ginseng Black Spot Pathogen Alternaria panax.</title>
        <authorList>
            <person name="Qiu C."/>
            <person name="Wang W."/>
            <person name="Liu Z."/>
        </authorList>
    </citation>
    <scope>NUCLEOTIDE SEQUENCE</scope>
    <source>
        <strain evidence="2">BNCC115425</strain>
    </source>
</reference>
<evidence type="ECO:0000313" key="2">
    <source>
        <dbReference type="EMBL" id="KAG9190538.1"/>
    </source>
</evidence>
<proteinExistence type="predicted"/>
<gene>
    <name evidence="2" type="ORF">G6011_08626</name>
</gene>
<evidence type="ECO:0008006" key="4">
    <source>
        <dbReference type="Google" id="ProtNLM"/>
    </source>
</evidence>
<name>A0AAD4FI89_9PLEO</name>